<feature type="non-terminal residue" evidence="1">
    <location>
        <position position="1"/>
    </location>
</feature>
<dbReference type="EMBL" id="CAJVPT010060954">
    <property type="protein sequence ID" value="CAG8764560.1"/>
    <property type="molecule type" value="Genomic_DNA"/>
</dbReference>
<keyword evidence="2" id="KW-1185">Reference proteome</keyword>
<protein>
    <submittedName>
        <fullName evidence="1">6081_t:CDS:1</fullName>
    </submittedName>
</protein>
<organism evidence="1 2">
    <name type="scientific">Acaulospora colombiana</name>
    <dbReference type="NCBI Taxonomy" id="27376"/>
    <lineage>
        <taxon>Eukaryota</taxon>
        <taxon>Fungi</taxon>
        <taxon>Fungi incertae sedis</taxon>
        <taxon>Mucoromycota</taxon>
        <taxon>Glomeromycotina</taxon>
        <taxon>Glomeromycetes</taxon>
        <taxon>Diversisporales</taxon>
        <taxon>Acaulosporaceae</taxon>
        <taxon>Acaulospora</taxon>
    </lineage>
</organism>
<accession>A0ACA9QU99</accession>
<evidence type="ECO:0000313" key="1">
    <source>
        <dbReference type="EMBL" id="CAG8764560.1"/>
    </source>
</evidence>
<gene>
    <name evidence="1" type="ORF">ACOLOM_LOCUS13382</name>
</gene>
<proteinExistence type="predicted"/>
<comment type="caution">
    <text evidence="1">The sequence shown here is derived from an EMBL/GenBank/DDBJ whole genome shotgun (WGS) entry which is preliminary data.</text>
</comment>
<name>A0ACA9QU99_9GLOM</name>
<sequence>AGGGSAPPNELEHSNEKGDTSKPEGPTEAKSNVSTPKSISVSLPPPEIPSPTTHPLPSASPPVSKQSDSPESTKGFRPRQDSVASASSIYSPSVYTTTSNLGGPDKDVHGPAARFYVGRSSWEERAWLEL</sequence>
<dbReference type="Proteomes" id="UP000789525">
    <property type="component" value="Unassembled WGS sequence"/>
</dbReference>
<feature type="non-terminal residue" evidence="1">
    <location>
        <position position="130"/>
    </location>
</feature>
<reference evidence="1" key="1">
    <citation type="submission" date="2021-06" db="EMBL/GenBank/DDBJ databases">
        <authorList>
            <person name="Kallberg Y."/>
            <person name="Tangrot J."/>
            <person name="Rosling A."/>
        </authorList>
    </citation>
    <scope>NUCLEOTIDE SEQUENCE</scope>
    <source>
        <strain evidence="1">CL356</strain>
    </source>
</reference>
<evidence type="ECO:0000313" key="2">
    <source>
        <dbReference type="Proteomes" id="UP000789525"/>
    </source>
</evidence>